<dbReference type="InterPro" id="IPR011663">
    <property type="entry name" value="UTRA"/>
</dbReference>
<evidence type="ECO:0000256" key="3">
    <source>
        <dbReference type="ARBA" id="ARBA00023163"/>
    </source>
</evidence>
<evidence type="ECO:0000313" key="6">
    <source>
        <dbReference type="Proteomes" id="UP001549313"/>
    </source>
</evidence>
<keyword evidence="1" id="KW-0805">Transcription regulation</keyword>
<name>A0ABV2R9T0_9CAUL</name>
<gene>
    <name evidence="5" type="ORF">ABIE19_001250</name>
</gene>
<dbReference type="EMBL" id="JBEPTF010000001">
    <property type="protein sequence ID" value="MET4683341.1"/>
    <property type="molecule type" value="Genomic_DNA"/>
</dbReference>
<keyword evidence="3" id="KW-0804">Transcription</keyword>
<proteinExistence type="predicted"/>
<dbReference type="Proteomes" id="UP001549313">
    <property type="component" value="Unassembled WGS sequence"/>
</dbReference>
<comment type="caution">
    <text evidence="5">The sequence shown here is derived from an EMBL/GenBank/DDBJ whole genome shotgun (WGS) entry which is preliminary data.</text>
</comment>
<dbReference type="InterPro" id="IPR050679">
    <property type="entry name" value="Bact_HTH_transcr_reg"/>
</dbReference>
<evidence type="ECO:0000256" key="1">
    <source>
        <dbReference type="ARBA" id="ARBA00023015"/>
    </source>
</evidence>
<evidence type="ECO:0000256" key="2">
    <source>
        <dbReference type="ARBA" id="ARBA00023125"/>
    </source>
</evidence>
<organism evidence="5 6">
    <name type="scientific">Brevundimonas faecalis</name>
    <dbReference type="NCBI Taxonomy" id="947378"/>
    <lineage>
        <taxon>Bacteria</taxon>
        <taxon>Pseudomonadati</taxon>
        <taxon>Pseudomonadota</taxon>
        <taxon>Alphaproteobacteria</taxon>
        <taxon>Caulobacterales</taxon>
        <taxon>Caulobacteraceae</taxon>
        <taxon>Brevundimonas</taxon>
    </lineage>
</organism>
<dbReference type="InterPro" id="IPR000524">
    <property type="entry name" value="Tscrpt_reg_HTH_GntR"/>
</dbReference>
<accession>A0ABV2R9T0</accession>
<dbReference type="InterPro" id="IPR028978">
    <property type="entry name" value="Chorismate_lyase_/UTRA_dom_sf"/>
</dbReference>
<dbReference type="PANTHER" id="PTHR44846">
    <property type="entry name" value="MANNOSYL-D-GLYCERATE TRANSPORT/METABOLISM SYSTEM REPRESSOR MNGR-RELATED"/>
    <property type="match status" value="1"/>
</dbReference>
<dbReference type="Pfam" id="PF07702">
    <property type="entry name" value="UTRA"/>
    <property type="match status" value="1"/>
</dbReference>
<evidence type="ECO:0000313" key="5">
    <source>
        <dbReference type="EMBL" id="MET4683341.1"/>
    </source>
</evidence>
<evidence type="ECO:0000259" key="4">
    <source>
        <dbReference type="PROSITE" id="PS50949"/>
    </source>
</evidence>
<dbReference type="SMART" id="SM00345">
    <property type="entry name" value="HTH_GNTR"/>
    <property type="match status" value="1"/>
</dbReference>
<dbReference type="InterPro" id="IPR036388">
    <property type="entry name" value="WH-like_DNA-bd_sf"/>
</dbReference>
<dbReference type="Pfam" id="PF00392">
    <property type="entry name" value="GntR"/>
    <property type="match status" value="1"/>
</dbReference>
<dbReference type="CDD" id="cd07377">
    <property type="entry name" value="WHTH_GntR"/>
    <property type="match status" value="1"/>
</dbReference>
<dbReference type="SUPFAM" id="SSF46785">
    <property type="entry name" value="Winged helix' DNA-binding domain"/>
    <property type="match status" value="1"/>
</dbReference>
<keyword evidence="6" id="KW-1185">Reference proteome</keyword>
<dbReference type="PANTHER" id="PTHR44846:SF1">
    <property type="entry name" value="MANNOSYL-D-GLYCERATE TRANSPORT_METABOLISM SYSTEM REPRESSOR MNGR-RELATED"/>
    <property type="match status" value="1"/>
</dbReference>
<dbReference type="PRINTS" id="PR00035">
    <property type="entry name" value="HTHGNTR"/>
</dbReference>
<dbReference type="Gene3D" id="3.40.1410.10">
    <property type="entry name" value="Chorismate lyase-like"/>
    <property type="match status" value="1"/>
</dbReference>
<sequence>MRPHPPITIDPNVRSPRYAQVYAVLRDWILQGVYAHGERLPSESELSDLFSVSRITIRSAVEMLEKEGMVERIQGRGTFVSGQAADAPNRGDLSELVRRLRTLDGRSKLGDLVIRTESADDQVVRDLQLDGPEDVVHASYIRLRDGEAIGVTDIYVPARLNVEITPEDLHAPSPTLLESKGIAILGAHQLIGATLADSQLSSKLDVPVGSPLVRLSLLVMDADNRPVELLLAHYRADKYTHHVFLASRATAAPPPASPKPR</sequence>
<dbReference type="SUPFAM" id="SSF64288">
    <property type="entry name" value="Chorismate lyase-like"/>
    <property type="match status" value="1"/>
</dbReference>
<dbReference type="SMART" id="SM00866">
    <property type="entry name" value="UTRA"/>
    <property type="match status" value="1"/>
</dbReference>
<protein>
    <submittedName>
        <fullName evidence="5">GntR family transcriptional regulator</fullName>
    </submittedName>
</protein>
<feature type="domain" description="HTH gntR-type" evidence="4">
    <location>
        <begin position="15"/>
        <end position="83"/>
    </location>
</feature>
<keyword evidence="2" id="KW-0238">DNA-binding</keyword>
<dbReference type="InterPro" id="IPR036390">
    <property type="entry name" value="WH_DNA-bd_sf"/>
</dbReference>
<dbReference type="Gene3D" id="1.10.10.10">
    <property type="entry name" value="Winged helix-like DNA-binding domain superfamily/Winged helix DNA-binding domain"/>
    <property type="match status" value="1"/>
</dbReference>
<reference evidence="5 6" key="1">
    <citation type="submission" date="2024-06" db="EMBL/GenBank/DDBJ databases">
        <title>Sorghum-associated microbial communities from plants grown in Nebraska, USA.</title>
        <authorList>
            <person name="Schachtman D."/>
        </authorList>
    </citation>
    <scope>NUCLEOTIDE SEQUENCE [LARGE SCALE GENOMIC DNA]</scope>
    <source>
        <strain evidence="5 6">2814</strain>
    </source>
</reference>
<dbReference type="RefSeq" id="WP_354088264.1">
    <property type="nucleotide sequence ID" value="NZ_JBEPTF010000001.1"/>
</dbReference>
<dbReference type="PROSITE" id="PS50949">
    <property type="entry name" value="HTH_GNTR"/>
    <property type="match status" value="1"/>
</dbReference>